<accession>A0A1G8CBE4</accession>
<gene>
    <name evidence="1" type="ORF">SAMN05216377_12250</name>
</gene>
<proteinExistence type="predicted"/>
<dbReference type="AlphaFoldDB" id="A0A1G8CBE4"/>
<dbReference type="EMBL" id="FNBE01000022">
    <property type="protein sequence ID" value="SDH42764.1"/>
    <property type="molecule type" value="Genomic_DNA"/>
</dbReference>
<dbReference type="Proteomes" id="UP000198967">
    <property type="component" value="Unassembled WGS sequence"/>
</dbReference>
<reference evidence="1 2" key="1">
    <citation type="submission" date="2016-10" db="EMBL/GenBank/DDBJ databases">
        <authorList>
            <person name="de Groot N.N."/>
        </authorList>
    </citation>
    <scope>NUCLEOTIDE SEQUENCE [LARGE SCALE GENOMIC DNA]</scope>
    <source>
        <strain evidence="1 2">CGMCC 4.3143</strain>
    </source>
</reference>
<sequence>MLQRRGSYRREYPGTTLRANLGIELPRPVTEGHRAPRTIAPRNGVAV</sequence>
<evidence type="ECO:0000313" key="1">
    <source>
        <dbReference type="EMBL" id="SDH42764.1"/>
    </source>
</evidence>
<name>A0A1G8CBE4_PSEOR</name>
<protein>
    <submittedName>
        <fullName evidence="1">Uncharacterized protein</fullName>
    </submittedName>
</protein>
<organism evidence="1 2">
    <name type="scientific">Pseudonocardia oroxyli</name>
    <dbReference type="NCBI Taxonomy" id="366584"/>
    <lineage>
        <taxon>Bacteria</taxon>
        <taxon>Bacillati</taxon>
        <taxon>Actinomycetota</taxon>
        <taxon>Actinomycetes</taxon>
        <taxon>Pseudonocardiales</taxon>
        <taxon>Pseudonocardiaceae</taxon>
        <taxon>Pseudonocardia</taxon>
    </lineage>
</organism>
<keyword evidence="2" id="KW-1185">Reference proteome</keyword>
<evidence type="ECO:0000313" key="2">
    <source>
        <dbReference type="Proteomes" id="UP000198967"/>
    </source>
</evidence>
<dbReference type="RefSeq" id="WP_176921568.1">
    <property type="nucleotide sequence ID" value="NZ_FNBE01000022.1"/>
</dbReference>
<dbReference type="STRING" id="366584.SAMN05216377_12250"/>